<accession>A0A2T0U0Q9</accession>
<dbReference type="AlphaFoldDB" id="A0A2T0U0Q9"/>
<sequence length="661" mass="75194">MKELPWDITQQEIIRTRPIYQVDEPVTIKGGNYDGRSGRFNRYCSNAFPDYCRVTLELKGRLKTEETVMVELKNLQRISTEENFNNHNMKKQNVPTPGSKIPAEEAGVPTISMLEPVFIAPSKLNPRKEFDQVAIDELAASIKKLGLIQAITVRPDADGYEIVCGERRYHASIKAGLKQIPVIIRNLSDNEAMELMVTENLQRKDVHPMEEADAFMMMRDKMNYTITDIAAKIGKNEAYVLRRLHLVNLVPTLNDLFLKSDISIGHAELLSRVGEDDQELWFKDKYSSGYGGGVGTVRDLKQWLSYRVERKLSEAPFDPADVFRGKGFSSPVCSNCHFNSAFQQDLFPDNEAEAICHNSKCFEAKSNDGFEKKLFAAVADPNTIFVNENYGGNDLIANTLKKDGFTVLKKYDDYEELPSKPRQSSYNWAGSSEEENRGRFEAALKSWEEKKASSIKAFSISTHSKGEIVSIVLKSTKRTAEKTTESDPMRAYHTLKADIDQRIRRGREIDQEKIMKQVIASRDQIPFKLSEPDETRPELSEAEMNALYVLCYESCSYSSGLNKHLGLSRSSYYNEGKQLLEEISNLPQHMKSFIVRQALINKFAAIGHNGISHAITLHLAKDWCPDVLTRIELDQEGKRDRREEKLNKSLKDLKEQFKVEA</sequence>
<dbReference type="PANTHER" id="PTHR33375">
    <property type="entry name" value="CHROMOSOME-PARTITIONING PROTEIN PARB-RELATED"/>
    <property type="match status" value="1"/>
</dbReference>
<evidence type="ECO:0000256" key="2">
    <source>
        <dbReference type="ARBA" id="ARBA00022829"/>
    </source>
</evidence>
<dbReference type="InterPro" id="IPR004437">
    <property type="entry name" value="ParB/RepB/Spo0J"/>
</dbReference>
<name>A0A2T0U0Q9_9SPHI</name>
<dbReference type="GO" id="GO:0005694">
    <property type="term" value="C:chromosome"/>
    <property type="evidence" value="ECO:0007669"/>
    <property type="project" value="TreeGrafter"/>
</dbReference>
<proteinExistence type="inferred from homology"/>
<keyword evidence="2" id="KW-0159">Chromosome partition</keyword>
<dbReference type="EMBL" id="PVTH01000007">
    <property type="protein sequence ID" value="PRY51501.1"/>
    <property type="molecule type" value="Genomic_DNA"/>
</dbReference>
<evidence type="ECO:0000313" key="6">
    <source>
        <dbReference type="Proteomes" id="UP000238034"/>
    </source>
</evidence>
<dbReference type="Pfam" id="PF02195">
    <property type="entry name" value="ParB_N"/>
    <property type="match status" value="1"/>
</dbReference>
<evidence type="ECO:0000313" key="5">
    <source>
        <dbReference type="EMBL" id="PRY51501.1"/>
    </source>
</evidence>
<dbReference type="Gene3D" id="1.10.10.2830">
    <property type="match status" value="1"/>
</dbReference>
<reference evidence="5 6" key="1">
    <citation type="submission" date="2018-03" db="EMBL/GenBank/DDBJ databases">
        <title>Genomic Encyclopedia of Type Strains, Phase III (KMG-III): the genomes of soil and plant-associated and newly described type strains.</title>
        <authorList>
            <person name="Whitman W."/>
        </authorList>
    </citation>
    <scope>NUCLEOTIDE SEQUENCE [LARGE SCALE GENOMIC DNA]</scope>
    <source>
        <strain evidence="5 6">CGMCC 1.9313</strain>
    </source>
</reference>
<dbReference type="FunFam" id="3.90.1530.30:FF:000001">
    <property type="entry name" value="Chromosome partitioning protein ParB"/>
    <property type="match status" value="1"/>
</dbReference>
<evidence type="ECO:0000259" key="4">
    <source>
        <dbReference type="SMART" id="SM00470"/>
    </source>
</evidence>
<dbReference type="SMART" id="SM00470">
    <property type="entry name" value="ParB"/>
    <property type="match status" value="1"/>
</dbReference>
<evidence type="ECO:0000256" key="1">
    <source>
        <dbReference type="ARBA" id="ARBA00006295"/>
    </source>
</evidence>
<keyword evidence="3" id="KW-0238">DNA-binding</keyword>
<dbReference type="InterPro" id="IPR036086">
    <property type="entry name" value="ParB/Sulfiredoxin_sf"/>
</dbReference>
<dbReference type="CDD" id="cd16393">
    <property type="entry name" value="SPO0J_N"/>
    <property type="match status" value="1"/>
</dbReference>
<dbReference type="Gene3D" id="3.90.1530.30">
    <property type="match status" value="1"/>
</dbReference>
<dbReference type="InterPro" id="IPR050336">
    <property type="entry name" value="Chromosome_partition/occlusion"/>
</dbReference>
<dbReference type="PANTHER" id="PTHR33375:SF1">
    <property type="entry name" value="CHROMOSOME-PARTITIONING PROTEIN PARB-RELATED"/>
    <property type="match status" value="1"/>
</dbReference>
<dbReference type="NCBIfam" id="TIGR00180">
    <property type="entry name" value="parB_part"/>
    <property type="match status" value="1"/>
</dbReference>
<dbReference type="GO" id="GO:0007059">
    <property type="term" value="P:chromosome segregation"/>
    <property type="evidence" value="ECO:0007669"/>
    <property type="project" value="UniProtKB-KW"/>
</dbReference>
<feature type="domain" description="ParB-like N-terminal" evidence="4">
    <location>
        <begin position="112"/>
        <end position="201"/>
    </location>
</feature>
<comment type="caution">
    <text evidence="5">The sequence shown here is derived from an EMBL/GenBank/DDBJ whole genome shotgun (WGS) entry which is preliminary data.</text>
</comment>
<protein>
    <submittedName>
        <fullName evidence="5">ParB/RepB/Spo0J family partition protein</fullName>
    </submittedName>
</protein>
<dbReference type="SUPFAM" id="SSF110849">
    <property type="entry name" value="ParB/Sulfiredoxin"/>
    <property type="match status" value="1"/>
</dbReference>
<dbReference type="Proteomes" id="UP000238034">
    <property type="component" value="Unassembled WGS sequence"/>
</dbReference>
<dbReference type="RefSeq" id="WP_106293806.1">
    <property type="nucleotide sequence ID" value="NZ_PVTH01000007.1"/>
</dbReference>
<dbReference type="OrthoDB" id="9796891at2"/>
<dbReference type="InterPro" id="IPR003115">
    <property type="entry name" value="ParB_N"/>
</dbReference>
<keyword evidence="6" id="KW-1185">Reference proteome</keyword>
<evidence type="ECO:0000256" key="3">
    <source>
        <dbReference type="ARBA" id="ARBA00023125"/>
    </source>
</evidence>
<comment type="similarity">
    <text evidence="1">Belongs to the ParB family.</text>
</comment>
<dbReference type="GO" id="GO:0003677">
    <property type="term" value="F:DNA binding"/>
    <property type="evidence" value="ECO:0007669"/>
    <property type="project" value="UniProtKB-KW"/>
</dbReference>
<gene>
    <name evidence="5" type="ORF">B0I27_10787</name>
</gene>
<dbReference type="InterPro" id="IPR041468">
    <property type="entry name" value="HTH_ParB/Spo0J"/>
</dbReference>
<organism evidence="5 6">
    <name type="scientific">Arcticibacter pallidicorallinus</name>
    <dbReference type="NCBI Taxonomy" id="1259464"/>
    <lineage>
        <taxon>Bacteria</taxon>
        <taxon>Pseudomonadati</taxon>
        <taxon>Bacteroidota</taxon>
        <taxon>Sphingobacteriia</taxon>
        <taxon>Sphingobacteriales</taxon>
        <taxon>Sphingobacteriaceae</taxon>
        <taxon>Arcticibacter</taxon>
    </lineage>
</organism>
<dbReference type="Pfam" id="PF17762">
    <property type="entry name" value="HTH_ParB"/>
    <property type="match status" value="1"/>
</dbReference>